<dbReference type="PANTHER" id="PTHR12236:SF79">
    <property type="entry name" value="CUTICULAR PROTEIN 50CB-RELATED"/>
    <property type="match status" value="1"/>
</dbReference>
<dbReference type="InterPro" id="IPR031311">
    <property type="entry name" value="CHIT_BIND_RR_consensus"/>
</dbReference>
<proteinExistence type="predicted"/>
<dbReference type="PROSITE" id="PS00233">
    <property type="entry name" value="CHIT_BIND_RR_1"/>
    <property type="match status" value="1"/>
</dbReference>
<keyword evidence="1 2" id="KW-0193">Cuticle</keyword>
<feature type="compositionally biased region" description="Pro residues" evidence="3">
    <location>
        <begin position="137"/>
        <end position="158"/>
    </location>
</feature>
<dbReference type="Proteomes" id="UP000318571">
    <property type="component" value="Chromosome 9"/>
</dbReference>
<comment type="caution">
    <text evidence="5">The sequence shown here is derived from an EMBL/GenBank/DDBJ whole genome shotgun (WGS) entry which is preliminary data.</text>
</comment>
<dbReference type="OMA" id="YGPRRHY"/>
<dbReference type="EMBL" id="VCGU01000009">
    <property type="protein sequence ID" value="TRY71165.1"/>
    <property type="molecule type" value="Genomic_DNA"/>
</dbReference>
<accession>A0A553P0E9</accession>
<name>A0A553P0E9_TIGCA</name>
<keyword evidence="4" id="KW-0472">Membrane</keyword>
<dbReference type="GO" id="GO:0031012">
    <property type="term" value="C:extracellular matrix"/>
    <property type="evidence" value="ECO:0007669"/>
    <property type="project" value="TreeGrafter"/>
</dbReference>
<dbReference type="PANTHER" id="PTHR12236">
    <property type="entry name" value="STRUCTURAL CONTITUENT OF CUTICLE"/>
    <property type="match status" value="1"/>
</dbReference>
<evidence type="ECO:0000256" key="4">
    <source>
        <dbReference type="SAM" id="Phobius"/>
    </source>
</evidence>
<gene>
    <name evidence="5" type="ORF">TCAL_02374</name>
</gene>
<keyword evidence="4" id="KW-1133">Transmembrane helix</keyword>
<dbReference type="InterPro" id="IPR051217">
    <property type="entry name" value="Insect_Cuticle_Struc_Prot"/>
</dbReference>
<dbReference type="InterPro" id="IPR000618">
    <property type="entry name" value="Insect_cuticle"/>
</dbReference>
<dbReference type="Pfam" id="PF00379">
    <property type="entry name" value="Chitin_bind_4"/>
    <property type="match status" value="1"/>
</dbReference>
<dbReference type="GO" id="GO:0042302">
    <property type="term" value="F:structural constituent of cuticle"/>
    <property type="evidence" value="ECO:0007669"/>
    <property type="project" value="UniProtKB-UniRule"/>
</dbReference>
<organism evidence="5 6">
    <name type="scientific">Tigriopus californicus</name>
    <name type="common">Marine copepod</name>
    <dbReference type="NCBI Taxonomy" id="6832"/>
    <lineage>
        <taxon>Eukaryota</taxon>
        <taxon>Metazoa</taxon>
        <taxon>Ecdysozoa</taxon>
        <taxon>Arthropoda</taxon>
        <taxon>Crustacea</taxon>
        <taxon>Multicrustacea</taxon>
        <taxon>Hexanauplia</taxon>
        <taxon>Copepoda</taxon>
        <taxon>Harpacticoida</taxon>
        <taxon>Harpacticidae</taxon>
        <taxon>Tigriopus</taxon>
    </lineage>
</organism>
<evidence type="ECO:0000256" key="3">
    <source>
        <dbReference type="SAM" id="MobiDB-lite"/>
    </source>
</evidence>
<sequence length="164" mass="18378">MFLVYKLFRDGEKAISFILNLILPTLFIMLRFVALIALVACAVADNAPYRPAPSYNEPKYDEAPKPYSFQYGVNDQYSGSNFNAQETADGKGVQGSYQVYLPDGRVQTVTYTADHYNGYIADVKYEGEPTYPKYEPKPAPYKPAPYKPAPYKPAPYKPAPSYSA</sequence>
<dbReference type="GO" id="GO:0005615">
    <property type="term" value="C:extracellular space"/>
    <property type="evidence" value="ECO:0007669"/>
    <property type="project" value="TreeGrafter"/>
</dbReference>
<dbReference type="PRINTS" id="PR00947">
    <property type="entry name" value="CUTICLE"/>
</dbReference>
<dbReference type="AlphaFoldDB" id="A0A553P0E9"/>
<dbReference type="PROSITE" id="PS51155">
    <property type="entry name" value="CHIT_BIND_RR_2"/>
    <property type="match status" value="1"/>
</dbReference>
<protein>
    <recommendedName>
        <fullName evidence="7">Cuticle protein 7</fullName>
    </recommendedName>
</protein>
<evidence type="ECO:0000313" key="6">
    <source>
        <dbReference type="Proteomes" id="UP000318571"/>
    </source>
</evidence>
<evidence type="ECO:0000256" key="2">
    <source>
        <dbReference type="PROSITE-ProRule" id="PRU00497"/>
    </source>
</evidence>
<evidence type="ECO:0000313" key="5">
    <source>
        <dbReference type="EMBL" id="TRY71165.1"/>
    </source>
</evidence>
<keyword evidence="4" id="KW-0812">Transmembrane</keyword>
<dbReference type="STRING" id="6832.A0A553P0E9"/>
<keyword evidence="6" id="KW-1185">Reference proteome</keyword>
<reference evidence="5 6" key="1">
    <citation type="journal article" date="2018" name="Nat. Ecol. Evol.">
        <title>Genomic signatures of mitonuclear coevolution across populations of Tigriopus californicus.</title>
        <authorList>
            <person name="Barreto F.S."/>
            <person name="Watson E.T."/>
            <person name="Lima T.G."/>
            <person name="Willett C.S."/>
            <person name="Edmands S."/>
            <person name="Li W."/>
            <person name="Burton R.S."/>
        </authorList>
    </citation>
    <scope>NUCLEOTIDE SEQUENCE [LARGE SCALE GENOMIC DNA]</scope>
    <source>
        <strain evidence="5 6">San Diego</strain>
    </source>
</reference>
<feature type="transmembrane region" description="Helical" evidence="4">
    <location>
        <begin position="21"/>
        <end position="40"/>
    </location>
</feature>
<evidence type="ECO:0000256" key="1">
    <source>
        <dbReference type="ARBA" id="ARBA00022460"/>
    </source>
</evidence>
<evidence type="ECO:0008006" key="7">
    <source>
        <dbReference type="Google" id="ProtNLM"/>
    </source>
</evidence>
<feature type="region of interest" description="Disordered" evidence="3">
    <location>
        <begin position="132"/>
        <end position="164"/>
    </location>
</feature>
<dbReference type="OrthoDB" id="6630425at2759"/>